<dbReference type="Pfam" id="PF01238">
    <property type="entry name" value="PMI_typeI_C"/>
    <property type="match status" value="1"/>
</dbReference>
<evidence type="ECO:0000313" key="18">
    <source>
        <dbReference type="EMBL" id="KIL62126.1"/>
    </source>
</evidence>
<evidence type="ECO:0000256" key="8">
    <source>
        <dbReference type="ARBA" id="ARBA00022833"/>
    </source>
</evidence>
<name>A0A0C2WZ41_AMAMK</name>
<dbReference type="InterPro" id="IPR014710">
    <property type="entry name" value="RmlC-like_jellyroll"/>
</dbReference>
<evidence type="ECO:0000256" key="12">
    <source>
        <dbReference type="RuleBase" id="RU000611"/>
    </source>
</evidence>
<evidence type="ECO:0000256" key="7">
    <source>
        <dbReference type="ARBA" id="ARBA00022723"/>
    </source>
</evidence>
<dbReference type="EC" id="5.3.1.8" evidence="5 12"/>
<accession>A0A0C2WZ41</accession>
<keyword evidence="9 12" id="KW-0413">Isomerase</keyword>
<evidence type="ECO:0000259" key="16">
    <source>
        <dbReference type="Pfam" id="PF20511"/>
    </source>
</evidence>
<evidence type="ECO:0000313" key="19">
    <source>
        <dbReference type="Proteomes" id="UP000054549"/>
    </source>
</evidence>
<dbReference type="STRING" id="946122.A0A0C2WZ41"/>
<feature type="binding site" evidence="11">
    <location>
        <position position="112"/>
    </location>
    <ligand>
        <name>Zn(2+)</name>
        <dbReference type="ChEBI" id="CHEBI:29105"/>
    </ligand>
</feature>
<dbReference type="PANTHER" id="PTHR10309:SF0">
    <property type="entry name" value="MANNOSE-6-PHOSPHATE ISOMERASE"/>
    <property type="match status" value="1"/>
</dbReference>
<organism evidence="18 19">
    <name type="scientific">Amanita muscaria (strain Koide BX008)</name>
    <dbReference type="NCBI Taxonomy" id="946122"/>
    <lineage>
        <taxon>Eukaryota</taxon>
        <taxon>Fungi</taxon>
        <taxon>Dikarya</taxon>
        <taxon>Basidiomycota</taxon>
        <taxon>Agaricomycotina</taxon>
        <taxon>Agaricomycetes</taxon>
        <taxon>Agaricomycetidae</taxon>
        <taxon>Agaricales</taxon>
        <taxon>Pluteineae</taxon>
        <taxon>Amanitaceae</taxon>
        <taxon>Amanita</taxon>
    </lineage>
</organism>
<evidence type="ECO:0000256" key="2">
    <source>
        <dbReference type="ARBA" id="ARBA00002564"/>
    </source>
</evidence>
<sequence length="463" mass="49797">MAAAPVFKITPTIQQYDWGKVGKSSKVAQLAESSNLPGFTVKEAQPYAELWMGTHPKSPSRVPSTNRNLSEHLKANPSLIGQKIITDFTDAGDGNIPFLFKVLSIQKALSIQTHPDKKTAEELYAKQPDIYKDPNHKPEMTIALTDFRALCGFRPLHEIAAHLKAVPELASLIPPLILERFLHLSSTSSTSGLPASPEAKQALKDVFSATMTADPSAIKRSLESVSKKASGPENAADGVSKDVLDLVVTLNTQFPGDVGALCPLLLNDVTLKPGEAIFLGAGEPHAYIEGDVMEAMANSDNVIRAGLTPKLRDIPNLVSCLTYTPAPHSKHVVKPALFPDTKQPQCVRLLFSPPLPLTSHSSDERSAKSLLYNPPIPEFSVIQVKLSPDEKERHPALDGPSIFIVTTGSGRIVWNQGPGEGTGSLDVGLGDVVFIGTGTGVEFITDRKSSDGIILYRAFVQVP</sequence>
<comment type="cofactor">
    <cofactor evidence="11 12">
        <name>Zn(2+)</name>
        <dbReference type="ChEBI" id="CHEBI:29105"/>
    </cofactor>
    <text evidence="11 12">Binds 1 zinc ion per subunit.</text>
</comment>
<evidence type="ECO:0000259" key="17">
    <source>
        <dbReference type="Pfam" id="PF20512"/>
    </source>
</evidence>
<dbReference type="AlphaFoldDB" id="A0A0C2WZ41"/>
<reference evidence="18 19" key="1">
    <citation type="submission" date="2014-04" db="EMBL/GenBank/DDBJ databases">
        <title>Evolutionary Origins and Diversification of the Mycorrhizal Mutualists.</title>
        <authorList>
            <consortium name="DOE Joint Genome Institute"/>
            <consortium name="Mycorrhizal Genomics Consortium"/>
            <person name="Kohler A."/>
            <person name="Kuo A."/>
            <person name="Nagy L.G."/>
            <person name="Floudas D."/>
            <person name="Copeland A."/>
            <person name="Barry K.W."/>
            <person name="Cichocki N."/>
            <person name="Veneault-Fourrey C."/>
            <person name="LaButti K."/>
            <person name="Lindquist E.A."/>
            <person name="Lipzen A."/>
            <person name="Lundell T."/>
            <person name="Morin E."/>
            <person name="Murat C."/>
            <person name="Riley R."/>
            <person name="Ohm R."/>
            <person name="Sun H."/>
            <person name="Tunlid A."/>
            <person name="Henrissat B."/>
            <person name="Grigoriev I.V."/>
            <person name="Hibbett D.S."/>
            <person name="Martin F."/>
        </authorList>
    </citation>
    <scope>NUCLEOTIDE SEQUENCE [LARGE SCALE GENOMIC DNA]</scope>
    <source>
        <strain evidence="18 19">Koide BX008</strain>
    </source>
</reference>
<comment type="function">
    <text evidence="2">Involved in the synthesis of the GDP-mannose and dolichol-phosphate-mannose required for a number of critical mannosyl transfer reactions.</text>
</comment>
<dbReference type="InterPro" id="IPR011051">
    <property type="entry name" value="RmlC_Cupin_sf"/>
</dbReference>
<keyword evidence="19" id="KW-1185">Reference proteome</keyword>
<dbReference type="InterPro" id="IPR001250">
    <property type="entry name" value="Man6P_Isoase-1"/>
</dbReference>
<feature type="domain" description="Phosphomannose isomerase type I C-terminal" evidence="15">
    <location>
        <begin position="369"/>
        <end position="412"/>
    </location>
</feature>
<dbReference type="PROSITE" id="PS00965">
    <property type="entry name" value="PMI_I_1"/>
    <property type="match status" value="1"/>
</dbReference>
<dbReference type="GO" id="GO:0009298">
    <property type="term" value="P:GDP-mannose biosynthetic process"/>
    <property type="evidence" value="ECO:0007669"/>
    <property type="project" value="UniProtKB-UniPathway"/>
</dbReference>
<dbReference type="InterPro" id="IPR046457">
    <property type="entry name" value="PMI_typeI_cat"/>
</dbReference>
<dbReference type="PROSITE" id="PS00966">
    <property type="entry name" value="PMI_I_2"/>
    <property type="match status" value="1"/>
</dbReference>
<dbReference type="InParanoid" id="A0A0C2WZ41"/>
<evidence type="ECO:0000256" key="11">
    <source>
        <dbReference type="PIRSR" id="PIRSR001480-2"/>
    </source>
</evidence>
<feature type="binding site" evidence="11">
    <location>
        <position position="139"/>
    </location>
    <ligand>
        <name>Zn(2+)</name>
        <dbReference type="ChEBI" id="CHEBI:29105"/>
    </ligand>
</feature>
<evidence type="ECO:0000256" key="10">
    <source>
        <dbReference type="PIRSR" id="PIRSR001480-1"/>
    </source>
</evidence>
<evidence type="ECO:0000259" key="15">
    <source>
        <dbReference type="Pfam" id="PF01238"/>
    </source>
</evidence>
<evidence type="ECO:0000256" key="9">
    <source>
        <dbReference type="ARBA" id="ARBA00023235"/>
    </source>
</evidence>
<dbReference type="UniPathway" id="UPA00126">
    <property type="reaction ID" value="UER00423"/>
</dbReference>
<feature type="active site" evidence="10">
    <location>
        <position position="304"/>
    </location>
</feature>
<feature type="binding site" evidence="11">
    <location>
        <position position="114"/>
    </location>
    <ligand>
        <name>Zn(2+)</name>
        <dbReference type="ChEBI" id="CHEBI:29105"/>
    </ligand>
</feature>
<dbReference type="GO" id="GO:0008270">
    <property type="term" value="F:zinc ion binding"/>
    <property type="evidence" value="ECO:0007669"/>
    <property type="project" value="InterPro"/>
</dbReference>
<dbReference type="GO" id="GO:0004476">
    <property type="term" value="F:mannose-6-phosphate isomerase activity"/>
    <property type="evidence" value="ECO:0007669"/>
    <property type="project" value="UniProtKB-EC"/>
</dbReference>
<dbReference type="Gene3D" id="1.10.441.10">
    <property type="entry name" value="Phosphomannose Isomerase, domain 2"/>
    <property type="match status" value="1"/>
</dbReference>
<evidence type="ECO:0000256" key="3">
    <source>
        <dbReference type="ARBA" id="ARBA00004666"/>
    </source>
</evidence>
<dbReference type="Pfam" id="PF20511">
    <property type="entry name" value="PMI_typeI_cat"/>
    <property type="match status" value="1"/>
</dbReference>
<dbReference type="FunCoup" id="A0A0C2WZ41">
    <property type="interactions" value="407"/>
</dbReference>
<comment type="pathway">
    <text evidence="3 14">Nucleotide-sugar biosynthesis; GDP-alpha-D-mannose biosynthesis; alpha-D-mannose 1-phosphate from D-fructose 6-phosphate: step 1/2.</text>
</comment>
<dbReference type="PANTHER" id="PTHR10309">
    <property type="entry name" value="MANNOSE-6-PHOSPHATE ISOMERASE"/>
    <property type="match status" value="1"/>
</dbReference>
<feature type="domain" description="Phosphomannose isomerase type I helical insertion" evidence="17">
    <location>
        <begin position="192"/>
        <end position="266"/>
    </location>
</feature>
<dbReference type="PRINTS" id="PR00714">
    <property type="entry name" value="MAN6PISMRASE"/>
</dbReference>
<dbReference type="InterPro" id="IPR046458">
    <property type="entry name" value="PMI_typeI_hel"/>
</dbReference>
<keyword evidence="8 11" id="KW-0862">Zinc</keyword>
<dbReference type="OrthoDB" id="6605218at2759"/>
<dbReference type="EMBL" id="KN818275">
    <property type="protein sequence ID" value="KIL62126.1"/>
    <property type="molecule type" value="Genomic_DNA"/>
</dbReference>
<dbReference type="Gene3D" id="2.60.120.10">
    <property type="entry name" value="Jelly Rolls"/>
    <property type="match status" value="2"/>
</dbReference>
<dbReference type="CDD" id="cd07011">
    <property type="entry name" value="cupin_PMI_type_I_N"/>
    <property type="match status" value="1"/>
</dbReference>
<evidence type="ECO:0000256" key="13">
    <source>
        <dbReference type="RuleBase" id="RU004189"/>
    </source>
</evidence>
<dbReference type="SUPFAM" id="SSF51182">
    <property type="entry name" value="RmlC-like cupins"/>
    <property type="match status" value="1"/>
</dbReference>
<dbReference type="InterPro" id="IPR018050">
    <property type="entry name" value="Pmannose_isomerase-type1_CS"/>
</dbReference>
<feature type="binding site" evidence="11">
    <location>
        <position position="285"/>
    </location>
    <ligand>
        <name>Zn(2+)</name>
        <dbReference type="ChEBI" id="CHEBI:29105"/>
    </ligand>
</feature>
<dbReference type="PIRSF" id="PIRSF001480">
    <property type="entry name" value="Mannose-6-phosphate_isomerase"/>
    <property type="match status" value="1"/>
</dbReference>
<evidence type="ECO:0000256" key="14">
    <source>
        <dbReference type="RuleBase" id="RU004248"/>
    </source>
</evidence>
<dbReference type="NCBIfam" id="TIGR00218">
    <property type="entry name" value="manA"/>
    <property type="match status" value="1"/>
</dbReference>
<comment type="similarity">
    <text evidence="4 13">Belongs to the mannose-6-phosphate isomerase type 1 family.</text>
</comment>
<proteinExistence type="inferred from homology"/>
<dbReference type="Pfam" id="PF20512">
    <property type="entry name" value="PMI_typeI_hel"/>
    <property type="match status" value="1"/>
</dbReference>
<evidence type="ECO:0000256" key="4">
    <source>
        <dbReference type="ARBA" id="ARBA00010772"/>
    </source>
</evidence>
<gene>
    <name evidence="18" type="ORF">M378DRAFT_187424</name>
</gene>
<dbReference type="GO" id="GO:0005829">
    <property type="term" value="C:cytosol"/>
    <property type="evidence" value="ECO:0007669"/>
    <property type="project" value="TreeGrafter"/>
</dbReference>
<dbReference type="Proteomes" id="UP000054549">
    <property type="component" value="Unassembled WGS sequence"/>
</dbReference>
<comment type="catalytic activity">
    <reaction evidence="1 12">
        <text>D-mannose 6-phosphate = D-fructose 6-phosphate</text>
        <dbReference type="Rhea" id="RHEA:12356"/>
        <dbReference type="ChEBI" id="CHEBI:58735"/>
        <dbReference type="ChEBI" id="CHEBI:61527"/>
        <dbReference type="EC" id="5.3.1.8"/>
    </reaction>
</comment>
<dbReference type="InterPro" id="IPR016305">
    <property type="entry name" value="Mannose-6-P_Isomerase"/>
</dbReference>
<dbReference type="GO" id="GO:0005975">
    <property type="term" value="P:carbohydrate metabolic process"/>
    <property type="evidence" value="ECO:0007669"/>
    <property type="project" value="InterPro"/>
</dbReference>
<evidence type="ECO:0000256" key="1">
    <source>
        <dbReference type="ARBA" id="ARBA00000757"/>
    </source>
</evidence>
<keyword evidence="7 11" id="KW-0479">Metal-binding</keyword>
<evidence type="ECO:0000256" key="5">
    <source>
        <dbReference type="ARBA" id="ARBA00011956"/>
    </source>
</evidence>
<dbReference type="HOGENOM" id="CLU_026967_0_0_1"/>
<feature type="domain" description="Phosphomannose isomerase type I catalytic" evidence="16">
    <location>
        <begin position="6"/>
        <end position="156"/>
    </location>
</feature>
<protein>
    <recommendedName>
        <fullName evidence="6 12">Mannose-6-phosphate isomerase</fullName>
        <ecNumber evidence="5 12">5.3.1.8</ecNumber>
    </recommendedName>
</protein>
<dbReference type="InterPro" id="IPR046456">
    <property type="entry name" value="PMI_typeI_C"/>
</dbReference>
<evidence type="ECO:0000256" key="6">
    <source>
        <dbReference type="ARBA" id="ARBA00018236"/>
    </source>
</evidence>